<keyword evidence="1" id="KW-0812">Transmembrane</keyword>
<organism evidence="2 3">
    <name type="scientific">Olivibacter jilunii</name>
    <dbReference type="NCBI Taxonomy" id="985016"/>
    <lineage>
        <taxon>Bacteria</taxon>
        <taxon>Pseudomonadati</taxon>
        <taxon>Bacteroidota</taxon>
        <taxon>Sphingobacteriia</taxon>
        <taxon>Sphingobacteriales</taxon>
        <taxon>Sphingobacteriaceae</taxon>
        <taxon>Olivibacter</taxon>
    </lineage>
</organism>
<proteinExistence type="predicted"/>
<dbReference type="Proteomes" id="UP001597560">
    <property type="component" value="Unassembled WGS sequence"/>
</dbReference>
<evidence type="ECO:0000313" key="3">
    <source>
        <dbReference type="Proteomes" id="UP001597560"/>
    </source>
</evidence>
<keyword evidence="1" id="KW-1133">Transmembrane helix</keyword>
<keyword evidence="3" id="KW-1185">Reference proteome</keyword>
<dbReference type="EMBL" id="JBHUPA010000005">
    <property type="protein sequence ID" value="MFD2961936.1"/>
    <property type="molecule type" value="Genomic_DNA"/>
</dbReference>
<evidence type="ECO:0000256" key="1">
    <source>
        <dbReference type="SAM" id="Phobius"/>
    </source>
</evidence>
<comment type="caution">
    <text evidence="2">The sequence shown here is derived from an EMBL/GenBank/DDBJ whole genome shotgun (WGS) entry which is preliminary data.</text>
</comment>
<reference evidence="3" key="1">
    <citation type="journal article" date="2019" name="Int. J. Syst. Evol. Microbiol.">
        <title>The Global Catalogue of Microorganisms (GCM) 10K type strain sequencing project: providing services to taxonomists for standard genome sequencing and annotation.</title>
        <authorList>
            <consortium name="The Broad Institute Genomics Platform"/>
            <consortium name="The Broad Institute Genome Sequencing Center for Infectious Disease"/>
            <person name="Wu L."/>
            <person name="Ma J."/>
        </authorList>
    </citation>
    <scope>NUCLEOTIDE SEQUENCE [LARGE SCALE GENOMIC DNA]</scope>
    <source>
        <strain evidence="3">KCTC 23098</strain>
    </source>
</reference>
<keyword evidence="1" id="KW-0472">Membrane</keyword>
<name>A0ABW6B1J6_9SPHI</name>
<accession>A0ABW6B1J6</accession>
<evidence type="ECO:0000313" key="2">
    <source>
        <dbReference type="EMBL" id="MFD2961936.1"/>
    </source>
</evidence>
<sequence>MAAIYSNLALANQVGTDEEYSTPKTVAYLVIGVILVTIIATVLYKRPKRKFNE</sequence>
<feature type="transmembrane region" description="Helical" evidence="1">
    <location>
        <begin position="26"/>
        <end position="44"/>
    </location>
</feature>
<protein>
    <submittedName>
        <fullName evidence="2">Uncharacterized protein</fullName>
    </submittedName>
</protein>
<gene>
    <name evidence="2" type="ORF">ACFS6J_09085</name>
</gene>